<organism evidence="3 4">
    <name type="scientific">Euzebyella marina</name>
    <dbReference type="NCBI Taxonomy" id="1761453"/>
    <lineage>
        <taxon>Bacteria</taxon>
        <taxon>Pseudomonadati</taxon>
        <taxon>Bacteroidota</taxon>
        <taxon>Flavobacteriia</taxon>
        <taxon>Flavobacteriales</taxon>
        <taxon>Flavobacteriaceae</taxon>
        <taxon>Euzebyella</taxon>
    </lineage>
</organism>
<evidence type="ECO:0000313" key="3">
    <source>
        <dbReference type="EMBL" id="AYN66659.1"/>
    </source>
</evidence>
<sequence>MNRNFSKRLLFIGYNFAPELTGIGKYSGEMMHWLAERGHDCTVLTAYPYYPDWKVQEPYRSSRFWYKKELHQFSSGGRLRVIRCPMYVPKEPSGVKRMMLDTTFSISVLFRMLPLLLEEKFEWVISIAPSFQSGILGVLYKKFRRSRHLYHIQDLQIEAAQDLGLIKSSFLLKVLFGTERFIFRNTDIISSISEGMISRIERKAKKQLLFFPNWTDTKSFYPLLKSKTSLKEKFGFNTDDWVVLYSGAIGEKQGLDALLHSAKKLKSFTRIQFAICGTGPYKEILETMAQNMNLNNVRFLPLQPKEEFNSFLNMADLHLVIQKENASDLVMPSKLTTILSVGGLALITANKGSSLYKVVQNHQIGVLVKAENQEALNNGILSIYEDDGQAILRRNARTYAERYLALDEVMGAFEKKLLNYQ</sequence>
<evidence type="ECO:0000313" key="4">
    <source>
        <dbReference type="Proteomes" id="UP000276309"/>
    </source>
</evidence>
<gene>
    <name evidence="3" type="primary">wcaI</name>
    <name evidence="3" type="ORF">D1013_04310</name>
</gene>
<accession>A0A3G2L311</accession>
<dbReference type="SUPFAM" id="SSF53756">
    <property type="entry name" value="UDP-Glycosyltransferase/glycogen phosphorylase"/>
    <property type="match status" value="1"/>
</dbReference>
<dbReference type="GO" id="GO:0016758">
    <property type="term" value="F:hexosyltransferase activity"/>
    <property type="evidence" value="ECO:0007669"/>
    <property type="project" value="TreeGrafter"/>
</dbReference>
<dbReference type="InterPro" id="IPR028098">
    <property type="entry name" value="Glyco_trans_4-like_N"/>
</dbReference>
<evidence type="ECO:0000259" key="1">
    <source>
        <dbReference type="Pfam" id="PF00534"/>
    </source>
</evidence>
<dbReference type="PANTHER" id="PTHR45947">
    <property type="entry name" value="SULFOQUINOVOSYL TRANSFERASE SQD2"/>
    <property type="match status" value="1"/>
</dbReference>
<dbReference type="Gene3D" id="3.40.50.2000">
    <property type="entry name" value="Glycogen Phosphorylase B"/>
    <property type="match status" value="2"/>
</dbReference>
<dbReference type="InterPro" id="IPR001296">
    <property type="entry name" value="Glyco_trans_1"/>
</dbReference>
<evidence type="ECO:0000259" key="2">
    <source>
        <dbReference type="Pfam" id="PF13579"/>
    </source>
</evidence>
<protein>
    <submittedName>
        <fullName evidence="3">Colanic acid biosynthesis glycosyltransferase WcaI</fullName>
    </submittedName>
</protein>
<keyword evidence="3" id="KW-0808">Transferase</keyword>
<dbReference type="CDD" id="cd03794">
    <property type="entry name" value="GT4_WbuB-like"/>
    <property type="match status" value="1"/>
</dbReference>
<dbReference type="Proteomes" id="UP000276309">
    <property type="component" value="Chromosome"/>
</dbReference>
<feature type="domain" description="Glycosyltransferase subfamily 4-like N-terminal" evidence="2">
    <location>
        <begin position="21"/>
        <end position="213"/>
    </location>
</feature>
<keyword evidence="4" id="KW-1185">Reference proteome</keyword>
<dbReference type="KEGG" id="emar:D1013_04310"/>
<feature type="domain" description="Glycosyl transferase family 1" evidence="1">
    <location>
        <begin position="227"/>
        <end position="401"/>
    </location>
</feature>
<dbReference type="Pfam" id="PF13579">
    <property type="entry name" value="Glyco_trans_4_4"/>
    <property type="match status" value="1"/>
</dbReference>
<dbReference type="RefSeq" id="WP_121847711.1">
    <property type="nucleotide sequence ID" value="NZ_CP032050.1"/>
</dbReference>
<name>A0A3G2L311_9FLAO</name>
<dbReference type="InterPro" id="IPR050194">
    <property type="entry name" value="Glycosyltransferase_grp1"/>
</dbReference>
<dbReference type="Pfam" id="PF00534">
    <property type="entry name" value="Glycos_transf_1"/>
    <property type="match status" value="1"/>
</dbReference>
<dbReference type="EMBL" id="CP032050">
    <property type="protein sequence ID" value="AYN66659.1"/>
    <property type="molecule type" value="Genomic_DNA"/>
</dbReference>
<reference evidence="3 4" key="1">
    <citation type="submission" date="2018-08" db="EMBL/GenBank/DDBJ databases">
        <title>The reduced genetic potential of extracellular carbohydrate catabolism in Euzebyella marina RN62, a Flavobacteriia bacterium isolated from the hadal water.</title>
        <authorList>
            <person name="Xue C."/>
        </authorList>
    </citation>
    <scope>NUCLEOTIDE SEQUENCE [LARGE SCALE GENOMIC DNA]</scope>
    <source>
        <strain evidence="3 4">RN62</strain>
    </source>
</reference>
<proteinExistence type="predicted"/>
<dbReference type="PANTHER" id="PTHR45947:SF3">
    <property type="entry name" value="SULFOQUINOVOSYL TRANSFERASE SQD2"/>
    <property type="match status" value="1"/>
</dbReference>
<dbReference type="AlphaFoldDB" id="A0A3G2L311"/>
<dbReference type="NCBIfam" id="NF007640">
    <property type="entry name" value="PRK10307.1"/>
    <property type="match status" value="1"/>
</dbReference>
<dbReference type="OrthoDB" id="9811902at2"/>